<dbReference type="EMBL" id="CYHH01000015">
    <property type="protein sequence ID" value="CUB07950.1"/>
    <property type="molecule type" value="Genomic_DNA"/>
</dbReference>
<feature type="region of interest" description="Disordered" evidence="1">
    <location>
        <begin position="49"/>
        <end position="76"/>
    </location>
</feature>
<evidence type="ECO:0000256" key="1">
    <source>
        <dbReference type="SAM" id="MobiDB-lite"/>
    </source>
</evidence>
<reference evidence="3" key="1">
    <citation type="submission" date="2015-08" db="EMBL/GenBank/DDBJ databases">
        <authorList>
            <person name="Babu N.S."/>
            <person name="Beckwith C.J."/>
            <person name="Beseler K.G."/>
            <person name="Brison A."/>
            <person name="Carone J.V."/>
            <person name="Caskin T.P."/>
            <person name="Diamond M."/>
            <person name="Durham M.E."/>
            <person name="Foxe J.M."/>
            <person name="Go M."/>
            <person name="Henderson B.A."/>
            <person name="Jones I.B."/>
            <person name="McGettigan J.A."/>
            <person name="Micheletti S.J."/>
            <person name="Nasrallah M.E."/>
            <person name="Ortiz D."/>
            <person name="Piller C.R."/>
            <person name="Privatt S.R."/>
            <person name="Schneider S.L."/>
            <person name="Sharp S."/>
            <person name="Smith T.C."/>
            <person name="Stanton J.D."/>
            <person name="Ullery H.E."/>
            <person name="Wilson R.J."/>
            <person name="Serrano M.G."/>
            <person name="Buck G."/>
            <person name="Lee V."/>
            <person name="Wang Y."/>
            <person name="Carvalho R."/>
            <person name="Voegtly L."/>
            <person name="Shi R."/>
            <person name="Duckworth R."/>
            <person name="Johnson A."/>
            <person name="Loviza R."/>
            <person name="Walstead R."/>
            <person name="Shah Z."/>
            <person name="Kiflezghi M."/>
            <person name="Wade K."/>
            <person name="Ball S.L."/>
            <person name="Bradley K.W."/>
            <person name="Asai D.J."/>
            <person name="Bowman C.A."/>
            <person name="Russell D.A."/>
            <person name="Pope W.H."/>
            <person name="Jacobs-Sera D."/>
            <person name="Hendrix R.W."/>
            <person name="Hatfull G.F."/>
        </authorList>
    </citation>
    <scope>NUCLEOTIDE SEQUENCE [LARGE SCALE GENOMIC DNA]</scope>
    <source>
        <strain evidence="3">JCM 19170</strain>
    </source>
</reference>
<dbReference type="Pfam" id="PF06676">
    <property type="entry name" value="DUF1178"/>
    <property type="match status" value="1"/>
</dbReference>
<sequence>MIVVDLLCASAHRFEGWFPSAEALEAQLAQGAVRCPLCGSAEVRRLPSAPYVHTGERGADTPEPSPPAPAPATVAPDPQRLAQLWQTLRALGRQAEDVGVRFPEEARRIHRGEADARPIRGQSSTEEFLSLLEEGIEVLPLPPLDEEMH</sequence>
<proteinExistence type="predicted"/>
<dbReference type="InterPro" id="IPR009562">
    <property type="entry name" value="DUF1178"/>
</dbReference>
<dbReference type="RefSeq" id="WP_055424203.1">
    <property type="nucleotide sequence ID" value="NZ_CYHH01000015.1"/>
</dbReference>
<organism evidence="2 3">
    <name type="scientific">Tepidiphilus thermophilus</name>
    <dbReference type="NCBI Taxonomy" id="876478"/>
    <lineage>
        <taxon>Bacteria</taxon>
        <taxon>Pseudomonadati</taxon>
        <taxon>Pseudomonadota</taxon>
        <taxon>Hydrogenophilia</taxon>
        <taxon>Hydrogenophilales</taxon>
        <taxon>Hydrogenophilaceae</taxon>
        <taxon>Tepidiphilus</taxon>
    </lineage>
</organism>
<dbReference type="OrthoDB" id="5295943at2"/>
<gene>
    <name evidence="2" type="ORF">Ga0061068_11514</name>
</gene>
<name>A0A0K6IXW0_9PROT</name>
<evidence type="ECO:0008006" key="4">
    <source>
        <dbReference type="Google" id="ProtNLM"/>
    </source>
</evidence>
<dbReference type="PIRSF" id="PIRSF032131">
    <property type="entry name" value="UCP032131"/>
    <property type="match status" value="1"/>
</dbReference>
<protein>
    <recommendedName>
        <fullName evidence="4">DUF1178 family protein</fullName>
    </recommendedName>
</protein>
<dbReference type="Proteomes" id="UP000182108">
    <property type="component" value="Unassembled WGS sequence"/>
</dbReference>
<dbReference type="AlphaFoldDB" id="A0A0K6IXW0"/>
<keyword evidence="3" id="KW-1185">Reference proteome</keyword>
<accession>A0A0K6IXW0</accession>
<evidence type="ECO:0000313" key="3">
    <source>
        <dbReference type="Proteomes" id="UP000182108"/>
    </source>
</evidence>
<evidence type="ECO:0000313" key="2">
    <source>
        <dbReference type="EMBL" id="CUB07950.1"/>
    </source>
</evidence>